<organism evidence="2 3">
    <name type="scientific">Pelagomonas calceolata</name>
    <dbReference type="NCBI Taxonomy" id="35677"/>
    <lineage>
        <taxon>Eukaryota</taxon>
        <taxon>Sar</taxon>
        <taxon>Stramenopiles</taxon>
        <taxon>Ochrophyta</taxon>
        <taxon>Pelagophyceae</taxon>
        <taxon>Pelagomonadales</taxon>
        <taxon>Pelagomonadaceae</taxon>
        <taxon>Pelagomonas</taxon>
    </lineage>
</organism>
<dbReference type="OrthoDB" id="10659588at2759"/>
<dbReference type="Proteomes" id="UP000789595">
    <property type="component" value="Unassembled WGS sequence"/>
</dbReference>
<name>A0A8J2SPQ2_9STRA</name>
<gene>
    <name evidence="2" type="ORF">PECAL_5P18480</name>
</gene>
<comment type="caution">
    <text evidence="2">The sequence shown here is derived from an EMBL/GenBank/DDBJ whole genome shotgun (WGS) entry which is preliminary data.</text>
</comment>
<reference evidence="2" key="1">
    <citation type="submission" date="2021-11" db="EMBL/GenBank/DDBJ databases">
        <authorList>
            <consortium name="Genoscope - CEA"/>
            <person name="William W."/>
        </authorList>
    </citation>
    <scope>NUCLEOTIDE SEQUENCE</scope>
</reference>
<protein>
    <submittedName>
        <fullName evidence="2">Uncharacterized protein</fullName>
    </submittedName>
</protein>
<accession>A0A8J2SPQ2</accession>
<feature type="region of interest" description="Disordered" evidence="1">
    <location>
        <begin position="428"/>
        <end position="450"/>
    </location>
</feature>
<sequence length="450" mass="52210">MEDAPLNDAEGLRRRPTRTQSGSRVDEYKRAPDLVQRAPSLRRTKSGTSVASPPEIARVRSFGVALSKRSRKLRRRLRRRYNRAAEAFELLHRAQIEQRRFLMAHPTALWRVLWRFFVFCLLVGRILADARETFAAARCAQDELMQPCVDAALGEATRGASRDRWFFLVAFLEILFNLRTGSVDAKGHFDMRPWAAFKRYIRWQFWFDLVLLPPWWLVVRYYYTNEPKRGVDALNLRMLSWLRRAPPVDATVRWWRGAGDLNHLLRIPPPAPVKRFLDDFLVPWLLGHGFERWSRVANRLPQLGDLAFEYRVLRRTVYSTLGSAKLVLLVLAARRAHRERLLLVAALRSRAARRIATVLRLNAARKRRERRASSMLSLTLPDSLGSLPSVESEEGMGGRVRSELRPEALRSPQWYRRLEASSNKLLEALGSRRSRSPASMDDEHPESLRF</sequence>
<dbReference type="EMBL" id="CAKKNE010000005">
    <property type="protein sequence ID" value="CAH0377289.1"/>
    <property type="molecule type" value="Genomic_DNA"/>
</dbReference>
<proteinExistence type="predicted"/>
<feature type="compositionally biased region" description="Basic and acidic residues" evidence="1">
    <location>
        <begin position="441"/>
        <end position="450"/>
    </location>
</feature>
<feature type="region of interest" description="Disordered" evidence="1">
    <location>
        <begin position="1"/>
        <end position="52"/>
    </location>
</feature>
<dbReference type="AlphaFoldDB" id="A0A8J2SPQ2"/>
<evidence type="ECO:0000256" key="1">
    <source>
        <dbReference type="SAM" id="MobiDB-lite"/>
    </source>
</evidence>
<evidence type="ECO:0000313" key="3">
    <source>
        <dbReference type="Proteomes" id="UP000789595"/>
    </source>
</evidence>
<evidence type="ECO:0000313" key="2">
    <source>
        <dbReference type="EMBL" id="CAH0377289.1"/>
    </source>
</evidence>
<keyword evidence="3" id="KW-1185">Reference proteome</keyword>